<accession>A0AAD8FC74</accession>
<dbReference type="PANTHER" id="PTHR46037">
    <property type="entry name" value="PROTEIN ENHANCER OF SEVENLESS 2B"/>
    <property type="match status" value="1"/>
</dbReference>
<evidence type="ECO:0000313" key="8">
    <source>
        <dbReference type="Proteomes" id="UP001233172"/>
    </source>
</evidence>
<organism evidence="7 8">
    <name type="scientific">Biomphalaria pfeifferi</name>
    <name type="common">Bloodfluke planorb</name>
    <name type="synonym">Freshwater snail</name>
    <dbReference type="NCBI Taxonomy" id="112525"/>
    <lineage>
        <taxon>Eukaryota</taxon>
        <taxon>Metazoa</taxon>
        <taxon>Spiralia</taxon>
        <taxon>Lophotrochozoa</taxon>
        <taxon>Mollusca</taxon>
        <taxon>Gastropoda</taxon>
        <taxon>Heterobranchia</taxon>
        <taxon>Euthyneura</taxon>
        <taxon>Panpulmonata</taxon>
        <taxon>Hygrophila</taxon>
        <taxon>Lymnaeoidea</taxon>
        <taxon>Planorbidae</taxon>
        <taxon>Biomphalaria</taxon>
    </lineage>
</organism>
<evidence type="ECO:0000256" key="1">
    <source>
        <dbReference type="ARBA" id="ARBA00022443"/>
    </source>
</evidence>
<dbReference type="Proteomes" id="UP001233172">
    <property type="component" value="Unassembled WGS sequence"/>
</dbReference>
<dbReference type="Gene3D" id="2.30.30.40">
    <property type="entry name" value="SH3 Domains"/>
    <property type="match status" value="2"/>
</dbReference>
<dbReference type="FunFam" id="2.30.30.40:FF:000072">
    <property type="entry name" value="Unconventional Myosin IB"/>
    <property type="match status" value="1"/>
</dbReference>
<evidence type="ECO:0000256" key="2">
    <source>
        <dbReference type="ARBA" id="ARBA00022999"/>
    </source>
</evidence>
<dbReference type="PROSITE" id="PS50002">
    <property type="entry name" value="SH3"/>
    <property type="match status" value="2"/>
</dbReference>
<dbReference type="InterPro" id="IPR000980">
    <property type="entry name" value="SH2"/>
</dbReference>
<evidence type="ECO:0000256" key="4">
    <source>
        <dbReference type="PROSITE-ProRule" id="PRU00192"/>
    </source>
</evidence>
<feature type="domain" description="SH3" evidence="6">
    <location>
        <begin position="160"/>
        <end position="218"/>
    </location>
</feature>
<dbReference type="Gene3D" id="3.30.505.10">
    <property type="entry name" value="SH2 domain"/>
    <property type="match status" value="1"/>
</dbReference>
<name>A0AAD8FC74_BIOPF</name>
<comment type="caution">
    <text evidence="7">The sequence shown here is derived from an EMBL/GenBank/DDBJ whole genome shotgun (WGS) entry which is preliminary data.</text>
</comment>
<dbReference type="AlphaFoldDB" id="A0AAD8FC74"/>
<dbReference type="EMBL" id="JASAOG010000050">
    <property type="protein sequence ID" value="KAK0058086.1"/>
    <property type="molecule type" value="Genomic_DNA"/>
</dbReference>
<keyword evidence="8" id="KW-1185">Reference proteome</keyword>
<keyword evidence="2 3" id="KW-0727">SH2 domain</keyword>
<evidence type="ECO:0000313" key="7">
    <source>
        <dbReference type="EMBL" id="KAK0058086.1"/>
    </source>
</evidence>
<dbReference type="SMART" id="SM00252">
    <property type="entry name" value="SH2"/>
    <property type="match status" value="1"/>
</dbReference>
<dbReference type="PROSITE" id="PS50001">
    <property type="entry name" value="SH2"/>
    <property type="match status" value="1"/>
</dbReference>
<reference evidence="7" key="1">
    <citation type="journal article" date="2023" name="PLoS Negl. Trop. Dis.">
        <title>A genome sequence for Biomphalaria pfeifferi, the major vector snail for the human-infecting parasite Schistosoma mansoni.</title>
        <authorList>
            <person name="Bu L."/>
            <person name="Lu L."/>
            <person name="Laidemitt M.R."/>
            <person name="Zhang S.M."/>
            <person name="Mutuku M."/>
            <person name="Mkoji G."/>
            <person name="Steinauer M."/>
            <person name="Loker E.S."/>
        </authorList>
    </citation>
    <scope>NUCLEOTIDE SEQUENCE</scope>
    <source>
        <strain evidence="7">KasaAsao</strain>
    </source>
</reference>
<dbReference type="InterPro" id="IPR001452">
    <property type="entry name" value="SH3_domain"/>
</dbReference>
<dbReference type="InterPro" id="IPR043539">
    <property type="entry name" value="Grb2-like"/>
</dbReference>
<protein>
    <submittedName>
        <fullName evidence="7">Sex muscle abnormal protein 5</fullName>
    </submittedName>
</protein>
<reference evidence="7" key="2">
    <citation type="submission" date="2023-04" db="EMBL/GenBank/DDBJ databases">
        <authorList>
            <person name="Bu L."/>
            <person name="Lu L."/>
            <person name="Laidemitt M.R."/>
            <person name="Zhang S.M."/>
            <person name="Mutuku M."/>
            <person name="Mkoji G."/>
            <person name="Steinauer M."/>
            <person name="Loker E.S."/>
        </authorList>
    </citation>
    <scope>NUCLEOTIDE SEQUENCE</scope>
    <source>
        <strain evidence="7">KasaAsao</strain>
        <tissue evidence="7">Whole Snail</tissue>
    </source>
</reference>
<feature type="domain" description="SH2" evidence="5">
    <location>
        <begin position="59"/>
        <end position="158"/>
    </location>
</feature>
<dbReference type="InterPro" id="IPR036028">
    <property type="entry name" value="SH3-like_dom_sf"/>
</dbReference>
<gene>
    <name evidence="7" type="ORF">Bpfe_012410</name>
</gene>
<dbReference type="Pfam" id="PF00017">
    <property type="entry name" value="SH2"/>
    <property type="match status" value="1"/>
</dbReference>
<keyword evidence="1 4" id="KW-0728">SH3 domain</keyword>
<feature type="domain" description="SH3" evidence="6">
    <location>
        <begin position="1"/>
        <end position="57"/>
    </location>
</feature>
<dbReference type="PRINTS" id="PR00499">
    <property type="entry name" value="P67PHOX"/>
</dbReference>
<dbReference type="InterPro" id="IPR036860">
    <property type="entry name" value="SH2_dom_sf"/>
</dbReference>
<dbReference type="SMART" id="SM00326">
    <property type="entry name" value="SH3"/>
    <property type="match status" value="2"/>
</dbReference>
<dbReference type="SUPFAM" id="SSF50044">
    <property type="entry name" value="SH3-domain"/>
    <property type="match status" value="1"/>
</dbReference>
<dbReference type="Pfam" id="PF14604">
    <property type="entry name" value="SH3_9"/>
    <property type="match status" value="1"/>
</dbReference>
<dbReference type="Pfam" id="PF00018">
    <property type="entry name" value="SH3_1"/>
    <property type="match status" value="1"/>
</dbReference>
<sequence>MEAVALWDFEATQPDEMSFRKGNKLCVMNNEDSGWYRAIMGMHSGYIPASYIKMEPKDWYREPMTRNEAERFLLQKAVNGSFLLTDGAFIIRKSESDRNGFALSVKHEDTVQHFKILTDSNNKFYIWPNSVFPSINQLVERYRSENVSGDARKLIYLRDVKQELYEAMYDFTPTNQEELALKKGDVIRLLAKSDPNWWEGEVNGRMGFFPKNYVKEFK</sequence>
<dbReference type="PRINTS" id="PR00452">
    <property type="entry name" value="SH3DOMAIN"/>
</dbReference>
<evidence type="ECO:0000259" key="5">
    <source>
        <dbReference type="PROSITE" id="PS50001"/>
    </source>
</evidence>
<dbReference type="SUPFAM" id="SSF55550">
    <property type="entry name" value="SH2 domain"/>
    <property type="match status" value="1"/>
</dbReference>
<evidence type="ECO:0000256" key="3">
    <source>
        <dbReference type="PROSITE-ProRule" id="PRU00191"/>
    </source>
</evidence>
<evidence type="ECO:0000259" key="6">
    <source>
        <dbReference type="PROSITE" id="PS50002"/>
    </source>
</evidence>
<dbReference type="PRINTS" id="PR00401">
    <property type="entry name" value="SH2DOMAIN"/>
</dbReference>
<proteinExistence type="predicted"/>